<comment type="catalytic activity">
    <reaction evidence="1">
        <text>S-ubiquitinyl-[E2 ubiquitin-conjugating enzyme]-L-cysteine + [acceptor protein]-L-lysine = [E2 ubiquitin-conjugating enzyme]-L-cysteine + N(6)-ubiquitinyl-[acceptor protein]-L-lysine.</text>
        <dbReference type="EC" id="2.3.2.27"/>
    </reaction>
</comment>
<evidence type="ECO:0000256" key="4">
    <source>
        <dbReference type="ARBA" id="ARBA00022723"/>
    </source>
</evidence>
<feature type="domain" description="RING-type" evidence="10">
    <location>
        <begin position="451"/>
        <end position="492"/>
    </location>
</feature>
<dbReference type="GO" id="GO:0061630">
    <property type="term" value="F:ubiquitin protein ligase activity"/>
    <property type="evidence" value="ECO:0007669"/>
    <property type="project" value="UniProtKB-EC"/>
</dbReference>
<dbReference type="SUPFAM" id="SSF57850">
    <property type="entry name" value="RING/U-box"/>
    <property type="match status" value="1"/>
</dbReference>
<evidence type="ECO:0000256" key="2">
    <source>
        <dbReference type="ARBA" id="ARBA00012483"/>
    </source>
</evidence>
<dbReference type="EMBL" id="JBDFQZ010000010">
    <property type="protein sequence ID" value="KAK9683919.1"/>
    <property type="molecule type" value="Genomic_DNA"/>
</dbReference>
<comment type="caution">
    <text evidence="11">The sequence shown here is derived from an EMBL/GenBank/DDBJ whole genome shotgun (WGS) entry which is preliminary data.</text>
</comment>
<evidence type="ECO:0000256" key="1">
    <source>
        <dbReference type="ARBA" id="ARBA00000900"/>
    </source>
</evidence>
<sequence length="502" mass="55224">MDEYSSRKTSGGLVVSRKGPNFLRDSPDNRDRNVHVCSRAGCSSRLNQMKNTEIGSPSKPKTPRTPFRSEHGKQIVGSSSRSTPSVITSRKSFFGSKKKISFNLETMSDNSSGQDESTETSDSTPKSGDTKSVENKPACRKTQKLGVSRQEPSSGFPVSFPFKQTGVGSTNGAGTSRYNLRNLRCNSNSDIVPSGRSSPPESSSGRKRVVEPKRSPTVREKKNGNFGTGVFISDSRPTRNSNVSEDNDATSSVRNPRYSTVRTRLSNQENRNRLPLVESPLLLTQSSPDTSSDANASSSDGQFLGQTPSYSLGSFGRPGSSSSEHLQPNRSIGSYGAGISRSFMNRDALRQYGIAEMLLALDRIEQDDEPCYEQLLVLETNLFLGGLGLHDQHREMRLDIDNMSYEELLALGERIGTVSTAVPEEVLTKCLQRGIYQQTTDSKKDEDDFKCSICQEEYNDGDEVGRLGCDHRYHMDCINQWLSLKNWCPICKVSATSSPPPS</sequence>
<evidence type="ECO:0000256" key="9">
    <source>
        <dbReference type="SAM" id="MobiDB-lite"/>
    </source>
</evidence>
<feature type="compositionally biased region" description="Polar residues" evidence="9">
    <location>
        <begin position="44"/>
        <end position="55"/>
    </location>
</feature>
<keyword evidence="3" id="KW-0808">Transferase</keyword>
<feature type="compositionally biased region" description="Polar residues" evidence="9">
    <location>
        <begin position="103"/>
        <end position="127"/>
    </location>
</feature>
<dbReference type="SMART" id="SM00184">
    <property type="entry name" value="RING"/>
    <property type="match status" value="1"/>
</dbReference>
<dbReference type="EMBL" id="JBDFQZ010000010">
    <property type="protein sequence ID" value="KAK9683918.1"/>
    <property type="molecule type" value="Genomic_DNA"/>
</dbReference>
<dbReference type="AlphaFoldDB" id="A0AAW1I5P7"/>
<evidence type="ECO:0000259" key="10">
    <source>
        <dbReference type="PROSITE" id="PS50089"/>
    </source>
</evidence>
<dbReference type="InterPro" id="IPR045191">
    <property type="entry name" value="MBR1/2-like"/>
</dbReference>
<feature type="compositionally biased region" description="Polar residues" evidence="9">
    <location>
        <begin position="166"/>
        <end position="191"/>
    </location>
</feature>
<proteinExistence type="predicted"/>
<feature type="compositionally biased region" description="Low complexity" evidence="9">
    <location>
        <begin position="75"/>
        <end position="95"/>
    </location>
</feature>
<feature type="compositionally biased region" description="Polar residues" evidence="9">
    <location>
        <begin position="319"/>
        <end position="330"/>
    </location>
</feature>
<dbReference type="EMBL" id="JBDFQZ010000010">
    <property type="protein sequence ID" value="KAK9683917.1"/>
    <property type="molecule type" value="Genomic_DNA"/>
</dbReference>
<keyword evidence="7" id="KW-0862">Zinc</keyword>
<feature type="region of interest" description="Disordered" evidence="9">
    <location>
        <begin position="1"/>
        <end position="330"/>
    </location>
</feature>
<evidence type="ECO:0000256" key="8">
    <source>
        <dbReference type="PROSITE-ProRule" id="PRU00175"/>
    </source>
</evidence>
<feature type="compositionally biased region" description="Low complexity" evidence="9">
    <location>
        <begin position="193"/>
        <end position="203"/>
    </location>
</feature>
<dbReference type="PANTHER" id="PTHR22937:SF136">
    <property type="entry name" value="RING-TYPE E3 UBIQUITIN TRANSFERASE"/>
    <property type="match status" value="1"/>
</dbReference>
<evidence type="ECO:0000256" key="7">
    <source>
        <dbReference type="ARBA" id="ARBA00022833"/>
    </source>
</evidence>
<feature type="compositionally biased region" description="Polar residues" evidence="9">
    <location>
        <begin position="238"/>
        <end position="269"/>
    </location>
</feature>
<name>A0AAW1I5P7_SAPOF</name>
<keyword evidence="4" id="KW-0479">Metal-binding</keyword>
<organism evidence="11 12">
    <name type="scientific">Saponaria officinalis</name>
    <name type="common">Common soapwort</name>
    <name type="synonym">Lychnis saponaria</name>
    <dbReference type="NCBI Taxonomy" id="3572"/>
    <lineage>
        <taxon>Eukaryota</taxon>
        <taxon>Viridiplantae</taxon>
        <taxon>Streptophyta</taxon>
        <taxon>Embryophyta</taxon>
        <taxon>Tracheophyta</taxon>
        <taxon>Spermatophyta</taxon>
        <taxon>Magnoliopsida</taxon>
        <taxon>eudicotyledons</taxon>
        <taxon>Gunneridae</taxon>
        <taxon>Pentapetalae</taxon>
        <taxon>Caryophyllales</taxon>
        <taxon>Caryophyllaceae</taxon>
        <taxon>Caryophylleae</taxon>
        <taxon>Saponaria</taxon>
    </lineage>
</organism>
<evidence type="ECO:0000256" key="6">
    <source>
        <dbReference type="ARBA" id="ARBA00022786"/>
    </source>
</evidence>
<dbReference type="EMBL" id="JBDFQZ010000010">
    <property type="protein sequence ID" value="KAK9683920.1"/>
    <property type="molecule type" value="Genomic_DNA"/>
</dbReference>
<feature type="compositionally biased region" description="Low complexity" evidence="9">
    <location>
        <begin position="286"/>
        <end position="300"/>
    </location>
</feature>
<dbReference type="PANTHER" id="PTHR22937">
    <property type="entry name" value="E3 UBIQUITIN-PROTEIN LIGASE RNF165"/>
    <property type="match status" value="1"/>
</dbReference>
<dbReference type="PROSITE" id="PS50089">
    <property type="entry name" value="ZF_RING_2"/>
    <property type="match status" value="1"/>
</dbReference>
<evidence type="ECO:0000256" key="3">
    <source>
        <dbReference type="ARBA" id="ARBA00022679"/>
    </source>
</evidence>
<dbReference type="InterPro" id="IPR001841">
    <property type="entry name" value="Znf_RING"/>
</dbReference>
<keyword evidence="12" id="KW-1185">Reference proteome</keyword>
<feature type="compositionally biased region" description="Basic and acidic residues" evidence="9">
    <location>
        <begin position="208"/>
        <end position="223"/>
    </location>
</feature>
<dbReference type="GO" id="GO:0008270">
    <property type="term" value="F:zinc ion binding"/>
    <property type="evidence" value="ECO:0007669"/>
    <property type="project" value="UniProtKB-KW"/>
</dbReference>
<reference evidence="11 12" key="1">
    <citation type="submission" date="2024-03" db="EMBL/GenBank/DDBJ databases">
        <title>WGS assembly of Saponaria officinalis var. Norfolk2.</title>
        <authorList>
            <person name="Jenkins J."/>
            <person name="Shu S."/>
            <person name="Grimwood J."/>
            <person name="Barry K."/>
            <person name="Goodstein D."/>
            <person name="Schmutz J."/>
            <person name="Leebens-Mack J."/>
            <person name="Osbourn A."/>
        </authorList>
    </citation>
    <scope>NUCLEOTIDE SEQUENCE [LARGE SCALE GENOMIC DNA]</scope>
    <source>
        <strain evidence="12">cv. Norfolk2</strain>
        <strain evidence="11">JIC</strain>
        <tissue evidence="11">Leaf</tissue>
    </source>
</reference>
<dbReference type="Pfam" id="PF13639">
    <property type="entry name" value="zf-RING_2"/>
    <property type="match status" value="1"/>
</dbReference>
<evidence type="ECO:0000313" key="12">
    <source>
        <dbReference type="Proteomes" id="UP001443914"/>
    </source>
</evidence>
<protein>
    <recommendedName>
        <fullName evidence="2">RING-type E3 ubiquitin transferase</fullName>
        <ecNumber evidence="2">2.3.2.27</ecNumber>
    </recommendedName>
</protein>
<dbReference type="Gene3D" id="3.30.40.10">
    <property type="entry name" value="Zinc/RING finger domain, C3HC4 (zinc finger)"/>
    <property type="match status" value="1"/>
</dbReference>
<keyword evidence="5 8" id="KW-0863">Zinc-finger</keyword>
<accession>A0AAW1I5P7</accession>
<gene>
    <name evidence="11" type="ORF">RND81_10G174900</name>
</gene>
<dbReference type="FunFam" id="3.30.40.10:FF:000504">
    <property type="entry name" value="E3 ubiquitin-protein ligase arkadia"/>
    <property type="match status" value="1"/>
</dbReference>
<dbReference type="EC" id="2.3.2.27" evidence="2"/>
<evidence type="ECO:0000313" key="11">
    <source>
        <dbReference type="EMBL" id="KAK9683918.1"/>
    </source>
</evidence>
<evidence type="ECO:0000256" key="5">
    <source>
        <dbReference type="ARBA" id="ARBA00022771"/>
    </source>
</evidence>
<dbReference type="Proteomes" id="UP001443914">
    <property type="component" value="Unassembled WGS sequence"/>
</dbReference>
<dbReference type="InterPro" id="IPR013083">
    <property type="entry name" value="Znf_RING/FYVE/PHD"/>
</dbReference>
<feature type="compositionally biased region" description="Basic and acidic residues" evidence="9">
    <location>
        <begin position="25"/>
        <end position="34"/>
    </location>
</feature>
<keyword evidence="6" id="KW-0833">Ubl conjugation pathway</keyword>